<dbReference type="EMBL" id="SMRT01000011">
    <property type="protein sequence ID" value="TDF95131.1"/>
    <property type="molecule type" value="Genomic_DNA"/>
</dbReference>
<dbReference type="GO" id="GO:0016020">
    <property type="term" value="C:membrane"/>
    <property type="evidence" value="ECO:0007669"/>
    <property type="project" value="UniProtKB-SubCell"/>
</dbReference>
<gene>
    <name evidence="8" type="ORF">E1757_21590</name>
</gene>
<evidence type="ECO:0000313" key="9">
    <source>
        <dbReference type="Proteomes" id="UP000295636"/>
    </source>
</evidence>
<dbReference type="AlphaFoldDB" id="A0A4R5KI38"/>
<evidence type="ECO:0000256" key="5">
    <source>
        <dbReference type="ARBA" id="ARBA00023136"/>
    </source>
</evidence>
<keyword evidence="9" id="KW-1185">Reference proteome</keyword>
<evidence type="ECO:0000259" key="7">
    <source>
        <dbReference type="Pfam" id="PF00892"/>
    </source>
</evidence>
<feature type="transmembrane region" description="Helical" evidence="6">
    <location>
        <begin position="37"/>
        <end position="56"/>
    </location>
</feature>
<comment type="similarity">
    <text evidence="2">Belongs to the EamA transporter family.</text>
</comment>
<evidence type="ECO:0000256" key="1">
    <source>
        <dbReference type="ARBA" id="ARBA00004127"/>
    </source>
</evidence>
<dbReference type="InterPro" id="IPR037185">
    <property type="entry name" value="EmrE-like"/>
</dbReference>
<accession>A0A4R5KI38</accession>
<dbReference type="InterPro" id="IPR000620">
    <property type="entry name" value="EamA_dom"/>
</dbReference>
<evidence type="ECO:0000256" key="4">
    <source>
        <dbReference type="ARBA" id="ARBA00022989"/>
    </source>
</evidence>
<feature type="transmembrane region" description="Helical" evidence="6">
    <location>
        <begin position="270"/>
        <end position="287"/>
    </location>
</feature>
<feature type="transmembrane region" description="Helical" evidence="6">
    <location>
        <begin position="125"/>
        <end position="145"/>
    </location>
</feature>
<keyword evidence="3 6" id="KW-0812">Transmembrane</keyword>
<dbReference type="PANTHER" id="PTHR32322">
    <property type="entry name" value="INNER MEMBRANE TRANSPORTER"/>
    <property type="match status" value="1"/>
</dbReference>
<dbReference type="Proteomes" id="UP000295636">
    <property type="component" value="Unassembled WGS sequence"/>
</dbReference>
<feature type="domain" description="EamA" evidence="7">
    <location>
        <begin position="12"/>
        <end position="140"/>
    </location>
</feature>
<feature type="transmembrane region" description="Helical" evidence="6">
    <location>
        <begin position="184"/>
        <end position="203"/>
    </location>
</feature>
<feature type="domain" description="EamA" evidence="7">
    <location>
        <begin position="153"/>
        <end position="287"/>
    </location>
</feature>
<evidence type="ECO:0000256" key="6">
    <source>
        <dbReference type="SAM" id="Phobius"/>
    </source>
</evidence>
<reference evidence="8 9" key="1">
    <citation type="submission" date="2019-03" db="EMBL/GenBank/DDBJ databases">
        <title>This is whole genome sequence of Paenibacillus sp MS74 strain.</title>
        <authorList>
            <person name="Trinh H.N."/>
        </authorList>
    </citation>
    <scope>NUCLEOTIDE SEQUENCE [LARGE SCALE GENOMIC DNA]</scope>
    <source>
        <strain evidence="8 9">MS74</strain>
    </source>
</reference>
<feature type="transmembrane region" description="Helical" evidence="6">
    <location>
        <begin position="93"/>
        <end position="113"/>
    </location>
</feature>
<proteinExistence type="inferred from homology"/>
<comment type="caution">
    <text evidence="8">The sequence shown here is derived from an EMBL/GenBank/DDBJ whole genome shotgun (WGS) entry which is preliminary data.</text>
</comment>
<dbReference type="PANTHER" id="PTHR32322:SF2">
    <property type="entry name" value="EAMA DOMAIN-CONTAINING PROTEIN"/>
    <property type="match status" value="1"/>
</dbReference>
<sequence>MPNFNRAGKTYELYFVIGILAISFSAIFVRWSSVEASVIAMYRLFITNLILLPLVWKHRQSMFQLDPGQWGLLAVSGTMLGLHFLLWMESLRLTSVASSTVILTLQPVLVMLGSRFLFKEKANRMMLIGMAAAVAGSIAIGSGDFRLSGTAALGDALSLLGTIAIAVNMMIGQRLRQGMEAFTYNFWVFLIAACSLGAYNAAMGFKLTGFPAKEWGLFVLMSVVSTLFGHYLFNWLLKYMNATAVSMAILGEPVCASLLAWMLLDEKLTALQLAAGMLIIAGVWVFIRSRPINPTEITAIHPD</sequence>
<feature type="transmembrane region" description="Helical" evidence="6">
    <location>
        <begin position="12"/>
        <end position="31"/>
    </location>
</feature>
<dbReference type="OrthoDB" id="9790852at2"/>
<dbReference type="RefSeq" id="WP_133231986.1">
    <property type="nucleotide sequence ID" value="NZ_SMRT01000011.1"/>
</dbReference>
<organism evidence="8 9">
    <name type="scientific">Paenibacillus piri</name>
    <dbReference type="NCBI Taxonomy" id="2547395"/>
    <lineage>
        <taxon>Bacteria</taxon>
        <taxon>Bacillati</taxon>
        <taxon>Bacillota</taxon>
        <taxon>Bacilli</taxon>
        <taxon>Bacillales</taxon>
        <taxon>Paenibacillaceae</taxon>
        <taxon>Paenibacillus</taxon>
    </lineage>
</organism>
<comment type="subcellular location">
    <subcellularLocation>
        <location evidence="1">Endomembrane system</location>
        <topology evidence="1">Multi-pass membrane protein</topology>
    </subcellularLocation>
</comment>
<keyword evidence="4 6" id="KW-1133">Transmembrane helix</keyword>
<evidence type="ECO:0000256" key="2">
    <source>
        <dbReference type="ARBA" id="ARBA00007362"/>
    </source>
</evidence>
<name>A0A4R5KI38_9BACL</name>
<protein>
    <submittedName>
        <fullName evidence="8">DMT family transporter</fullName>
    </submittedName>
</protein>
<evidence type="ECO:0000313" key="8">
    <source>
        <dbReference type="EMBL" id="TDF95131.1"/>
    </source>
</evidence>
<feature type="transmembrane region" description="Helical" evidence="6">
    <location>
        <begin position="215"/>
        <end position="237"/>
    </location>
</feature>
<feature type="transmembrane region" description="Helical" evidence="6">
    <location>
        <begin position="151"/>
        <end position="172"/>
    </location>
</feature>
<dbReference type="SUPFAM" id="SSF103481">
    <property type="entry name" value="Multidrug resistance efflux transporter EmrE"/>
    <property type="match status" value="2"/>
</dbReference>
<dbReference type="InterPro" id="IPR050638">
    <property type="entry name" value="AA-Vitamin_Transporters"/>
</dbReference>
<evidence type="ECO:0000256" key="3">
    <source>
        <dbReference type="ARBA" id="ARBA00022692"/>
    </source>
</evidence>
<keyword evidence="5 6" id="KW-0472">Membrane</keyword>
<feature type="transmembrane region" description="Helical" evidence="6">
    <location>
        <begin position="244"/>
        <end position="264"/>
    </location>
</feature>
<dbReference type="Pfam" id="PF00892">
    <property type="entry name" value="EamA"/>
    <property type="match status" value="2"/>
</dbReference>
<feature type="transmembrane region" description="Helical" evidence="6">
    <location>
        <begin position="68"/>
        <end position="87"/>
    </location>
</feature>